<accession>A0A2P2PVZ1</accession>
<dbReference type="AlphaFoldDB" id="A0A2P2PVZ1"/>
<name>A0A2P2PVZ1_RHIMU</name>
<proteinExistence type="predicted"/>
<dbReference type="EMBL" id="GGEC01078406">
    <property type="protein sequence ID" value="MBX58890.1"/>
    <property type="molecule type" value="Transcribed_RNA"/>
</dbReference>
<sequence>MLKLQLLSSLPEGNFMSFPIVV</sequence>
<protein>
    <submittedName>
        <fullName evidence="1">Agamous-like MADS-box protein AGL19</fullName>
    </submittedName>
</protein>
<evidence type="ECO:0000313" key="1">
    <source>
        <dbReference type="EMBL" id="MBX58890.1"/>
    </source>
</evidence>
<organism evidence="1">
    <name type="scientific">Rhizophora mucronata</name>
    <name type="common">Asiatic mangrove</name>
    <dbReference type="NCBI Taxonomy" id="61149"/>
    <lineage>
        <taxon>Eukaryota</taxon>
        <taxon>Viridiplantae</taxon>
        <taxon>Streptophyta</taxon>
        <taxon>Embryophyta</taxon>
        <taxon>Tracheophyta</taxon>
        <taxon>Spermatophyta</taxon>
        <taxon>Magnoliopsida</taxon>
        <taxon>eudicotyledons</taxon>
        <taxon>Gunneridae</taxon>
        <taxon>Pentapetalae</taxon>
        <taxon>rosids</taxon>
        <taxon>fabids</taxon>
        <taxon>Malpighiales</taxon>
        <taxon>Rhizophoraceae</taxon>
        <taxon>Rhizophora</taxon>
    </lineage>
</organism>
<reference evidence="1" key="1">
    <citation type="submission" date="2018-02" db="EMBL/GenBank/DDBJ databases">
        <title>Rhizophora mucronata_Transcriptome.</title>
        <authorList>
            <person name="Meera S.P."/>
            <person name="Sreeshan A."/>
            <person name="Augustine A."/>
        </authorList>
    </citation>
    <scope>NUCLEOTIDE SEQUENCE</scope>
    <source>
        <tissue evidence="1">Leaf</tissue>
    </source>
</reference>